<dbReference type="EMBL" id="LK032908">
    <property type="protein sequence ID" value="CDY50425.1"/>
    <property type="molecule type" value="Genomic_DNA"/>
</dbReference>
<dbReference type="Proteomes" id="UP000028999">
    <property type="component" value="Unassembled WGS sequence"/>
</dbReference>
<organism evidence="1 2">
    <name type="scientific">Brassica napus</name>
    <name type="common">Rape</name>
    <dbReference type="NCBI Taxonomy" id="3708"/>
    <lineage>
        <taxon>Eukaryota</taxon>
        <taxon>Viridiplantae</taxon>
        <taxon>Streptophyta</taxon>
        <taxon>Embryophyta</taxon>
        <taxon>Tracheophyta</taxon>
        <taxon>Spermatophyta</taxon>
        <taxon>Magnoliopsida</taxon>
        <taxon>eudicotyledons</taxon>
        <taxon>Gunneridae</taxon>
        <taxon>Pentapetalae</taxon>
        <taxon>rosids</taxon>
        <taxon>malvids</taxon>
        <taxon>Brassicales</taxon>
        <taxon>Brassicaceae</taxon>
        <taxon>Brassiceae</taxon>
        <taxon>Brassica</taxon>
    </lineage>
</organism>
<name>A0A078IHI6_BRANA</name>
<keyword evidence="2" id="KW-1185">Reference proteome</keyword>
<evidence type="ECO:0000313" key="1">
    <source>
        <dbReference type="EMBL" id="CDY50425.1"/>
    </source>
</evidence>
<sequence>MESVFTEMKMEMASSFD</sequence>
<gene>
    <name evidence="1" type="primary">BnaCnng19340D</name>
    <name evidence="1" type="ORF">GSBRNA2T00096669001</name>
</gene>
<protein>
    <submittedName>
        <fullName evidence="1">BnaCnng19340D protein</fullName>
    </submittedName>
</protein>
<dbReference type="AlphaFoldDB" id="A0A078IHI6"/>
<accession>A0A078IHI6</accession>
<evidence type="ECO:0000313" key="2">
    <source>
        <dbReference type="Proteomes" id="UP000028999"/>
    </source>
</evidence>
<reference evidence="1 2" key="1">
    <citation type="journal article" date="2014" name="Science">
        <title>Plant genetics. Early allopolyploid evolution in the post-Neolithic Brassica napus oilseed genome.</title>
        <authorList>
            <person name="Chalhoub B."/>
            <person name="Denoeud F."/>
            <person name="Liu S."/>
            <person name="Parkin I.A."/>
            <person name="Tang H."/>
            <person name="Wang X."/>
            <person name="Chiquet J."/>
            <person name="Belcram H."/>
            <person name="Tong C."/>
            <person name="Samans B."/>
            <person name="Correa M."/>
            <person name="Da Silva C."/>
            <person name="Just J."/>
            <person name="Falentin C."/>
            <person name="Koh C.S."/>
            <person name="Le Clainche I."/>
            <person name="Bernard M."/>
            <person name="Bento P."/>
            <person name="Noel B."/>
            <person name="Labadie K."/>
            <person name="Alberti A."/>
            <person name="Charles M."/>
            <person name="Arnaud D."/>
            <person name="Guo H."/>
            <person name="Daviaud C."/>
            <person name="Alamery S."/>
            <person name="Jabbari K."/>
            <person name="Zhao M."/>
            <person name="Edger P.P."/>
            <person name="Chelaifa H."/>
            <person name="Tack D."/>
            <person name="Lassalle G."/>
            <person name="Mestiri I."/>
            <person name="Schnel N."/>
            <person name="Le Paslier M.C."/>
            <person name="Fan G."/>
            <person name="Renault V."/>
            <person name="Bayer P.E."/>
            <person name="Golicz A.A."/>
            <person name="Manoli S."/>
            <person name="Lee T.H."/>
            <person name="Thi V.H."/>
            <person name="Chalabi S."/>
            <person name="Hu Q."/>
            <person name="Fan C."/>
            <person name="Tollenaere R."/>
            <person name="Lu Y."/>
            <person name="Battail C."/>
            <person name="Shen J."/>
            <person name="Sidebottom C.H."/>
            <person name="Wang X."/>
            <person name="Canaguier A."/>
            <person name="Chauveau A."/>
            <person name="Berard A."/>
            <person name="Deniot G."/>
            <person name="Guan M."/>
            <person name="Liu Z."/>
            <person name="Sun F."/>
            <person name="Lim Y.P."/>
            <person name="Lyons E."/>
            <person name="Town C.D."/>
            <person name="Bancroft I."/>
            <person name="Wang X."/>
            <person name="Meng J."/>
            <person name="Ma J."/>
            <person name="Pires J.C."/>
            <person name="King G.J."/>
            <person name="Brunel D."/>
            <person name="Delourme R."/>
            <person name="Renard M."/>
            <person name="Aury J.M."/>
            <person name="Adams K.L."/>
            <person name="Batley J."/>
            <person name="Snowdon R.J."/>
            <person name="Tost J."/>
            <person name="Edwards D."/>
            <person name="Zhou Y."/>
            <person name="Hua W."/>
            <person name="Sharpe A.G."/>
            <person name="Paterson A.H."/>
            <person name="Guan C."/>
            <person name="Wincker P."/>
        </authorList>
    </citation>
    <scope>NUCLEOTIDE SEQUENCE [LARGE SCALE GENOMIC DNA]</scope>
    <source>
        <strain evidence="2">cv. Darmor-bzh</strain>
    </source>
</reference>
<proteinExistence type="predicted"/>
<dbReference type="PaxDb" id="3708-A0A078IHI6"/>